<sequence>MAQKIMGTVVIILTCVWALTGCHTVQGAGEDIKSGGRALERATGD</sequence>
<dbReference type="GO" id="GO:0016020">
    <property type="term" value="C:membrane"/>
    <property type="evidence" value="ECO:0007669"/>
    <property type="project" value="InterPro"/>
</dbReference>
<keyword evidence="5" id="KW-0564">Palmitate</keyword>
<evidence type="ECO:0000313" key="7">
    <source>
        <dbReference type="EMBL" id="ACM21108.1"/>
    </source>
</evidence>
<dbReference type="GO" id="GO:0009636">
    <property type="term" value="P:response to toxic substance"/>
    <property type="evidence" value="ECO:0007669"/>
    <property type="project" value="InterPro"/>
</dbReference>
<keyword evidence="8" id="KW-1185">Reference proteome</keyword>
<evidence type="ECO:0000256" key="5">
    <source>
        <dbReference type="ARBA" id="ARBA00023139"/>
    </source>
</evidence>
<dbReference type="KEGG" id="geo:Geob_2759"/>
<evidence type="ECO:0000256" key="4">
    <source>
        <dbReference type="ARBA" id="ARBA00023136"/>
    </source>
</evidence>
<evidence type="ECO:0000256" key="3">
    <source>
        <dbReference type="ARBA" id="ARBA00022729"/>
    </source>
</evidence>
<proteinExistence type="inferred from homology"/>
<dbReference type="RefSeq" id="WP_012647836.1">
    <property type="nucleotide sequence ID" value="NC_011979.1"/>
</dbReference>
<evidence type="ECO:0000313" key="8">
    <source>
        <dbReference type="Proteomes" id="UP000007721"/>
    </source>
</evidence>
<dbReference type="AlphaFoldDB" id="B9M1M6"/>
<keyword evidence="6" id="KW-0449">Lipoprotein</keyword>
<accession>B9M1M6</accession>
<gene>
    <name evidence="7" type="ordered locus">Geob_2759</name>
</gene>
<dbReference type="PROSITE" id="PS51257">
    <property type="entry name" value="PROKAR_LIPOPROTEIN"/>
    <property type="match status" value="1"/>
</dbReference>
<name>B9M1M6_GEODF</name>
<keyword evidence="3" id="KW-0732">Signal</keyword>
<evidence type="ECO:0000256" key="1">
    <source>
        <dbReference type="ARBA" id="ARBA00010296"/>
    </source>
</evidence>
<evidence type="ECO:0000256" key="2">
    <source>
        <dbReference type="ARBA" id="ARBA00022475"/>
    </source>
</evidence>
<dbReference type="Pfam" id="PF08085">
    <property type="entry name" value="Entericidin"/>
    <property type="match status" value="1"/>
</dbReference>
<dbReference type="HOGENOM" id="CLU_193827_7_1_7"/>
<keyword evidence="2" id="KW-1003">Cell membrane</keyword>
<dbReference type="Proteomes" id="UP000007721">
    <property type="component" value="Chromosome"/>
</dbReference>
<organism evidence="7 8">
    <name type="scientific">Geotalea daltonii (strain DSM 22248 / JCM 15807 / FRC-32)</name>
    <name type="common">Geobacter daltonii</name>
    <dbReference type="NCBI Taxonomy" id="316067"/>
    <lineage>
        <taxon>Bacteria</taxon>
        <taxon>Pseudomonadati</taxon>
        <taxon>Thermodesulfobacteriota</taxon>
        <taxon>Desulfuromonadia</taxon>
        <taxon>Geobacterales</taxon>
        <taxon>Geobacteraceae</taxon>
        <taxon>Geotalea</taxon>
    </lineage>
</organism>
<comment type="similarity">
    <text evidence="1">Belongs to the EcnA/EcnB lipoprotein family.</text>
</comment>
<protein>
    <submittedName>
        <fullName evidence="7">Entericidin superfamily protein</fullName>
    </submittedName>
</protein>
<dbReference type="InterPro" id="IPR012556">
    <property type="entry name" value="Entericidin"/>
</dbReference>
<reference evidence="7 8" key="1">
    <citation type="submission" date="2009-01" db="EMBL/GenBank/DDBJ databases">
        <title>Complete sequence of Geobacter sp. FRC-32.</title>
        <authorList>
            <consortium name="US DOE Joint Genome Institute"/>
            <person name="Lucas S."/>
            <person name="Copeland A."/>
            <person name="Lapidus A."/>
            <person name="Glavina del Rio T."/>
            <person name="Dalin E."/>
            <person name="Tice H."/>
            <person name="Bruce D."/>
            <person name="Goodwin L."/>
            <person name="Pitluck S."/>
            <person name="Saunders E."/>
            <person name="Brettin T."/>
            <person name="Detter J.C."/>
            <person name="Han C."/>
            <person name="Larimer F."/>
            <person name="Land M."/>
            <person name="Hauser L."/>
            <person name="Kyrpides N."/>
            <person name="Ovchinnikova G."/>
            <person name="Kostka J."/>
            <person name="Richardson P."/>
        </authorList>
    </citation>
    <scope>NUCLEOTIDE SEQUENCE [LARGE SCALE GENOMIC DNA]</scope>
    <source>
        <strain evidence="8">DSM 22248 / JCM 15807 / FRC-32</strain>
    </source>
</reference>
<dbReference type="OrthoDB" id="5398444at2"/>
<dbReference type="EMBL" id="CP001390">
    <property type="protein sequence ID" value="ACM21108.1"/>
    <property type="molecule type" value="Genomic_DNA"/>
</dbReference>
<keyword evidence="4" id="KW-0472">Membrane</keyword>
<evidence type="ECO:0000256" key="6">
    <source>
        <dbReference type="ARBA" id="ARBA00023288"/>
    </source>
</evidence>